<name>A0AAJ0BTD9_9PEZI</name>
<gene>
    <name evidence="1" type="ORF">QBC33DRAFT_337423</name>
</gene>
<comment type="caution">
    <text evidence="1">The sequence shown here is derived from an EMBL/GenBank/DDBJ whole genome shotgun (WGS) entry which is preliminary data.</text>
</comment>
<reference evidence="1" key="1">
    <citation type="submission" date="2023-06" db="EMBL/GenBank/DDBJ databases">
        <title>Genome-scale phylogeny and comparative genomics of the fungal order Sordariales.</title>
        <authorList>
            <consortium name="Lawrence Berkeley National Laboratory"/>
            <person name="Hensen N."/>
            <person name="Bonometti L."/>
            <person name="Westerberg I."/>
            <person name="Brannstrom I.O."/>
            <person name="Guillou S."/>
            <person name="Cros-Aarteil S."/>
            <person name="Calhoun S."/>
            <person name="Haridas S."/>
            <person name="Kuo A."/>
            <person name="Mondo S."/>
            <person name="Pangilinan J."/>
            <person name="Riley R."/>
            <person name="Labutti K."/>
            <person name="Andreopoulos B."/>
            <person name="Lipzen A."/>
            <person name="Chen C."/>
            <person name="Yanf M."/>
            <person name="Daum C."/>
            <person name="Ng V."/>
            <person name="Clum A."/>
            <person name="Steindorff A."/>
            <person name="Ohm R."/>
            <person name="Martin F."/>
            <person name="Silar P."/>
            <person name="Natvig D."/>
            <person name="Lalanne C."/>
            <person name="Gautier V."/>
            <person name="Ament-Velasquez S.L."/>
            <person name="Kruys A."/>
            <person name="Hutchinson M.I."/>
            <person name="Powell A.J."/>
            <person name="Barry K."/>
            <person name="Miller A.N."/>
            <person name="Grigoriev I.V."/>
            <person name="Debuchy R."/>
            <person name="Gladieux P."/>
            <person name="Thoren M.H."/>
            <person name="Johannesson H."/>
        </authorList>
    </citation>
    <scope>NUCLEOTIDE SEQUENCE</scope>
    <source>
        <strain evidence="1">8032-3</strain>
    </source>
</reference>
<organism evidence="1 2">
    <name type="scientific">Phialemonium atrogriseum</name>
    <dbReference type="NCBI Taxonomy" id="1093897"/>
    <lineage>
        <taxon>Eukaryota</taxon>
        <taxon>Fungi</taxon>
        <taxon>Dikarya</taxon>
        <taxon>Ascomycota</taxon>
        <taxon>Pezizomycotina</taxon>
        <taxon>Sordariomycetes</taxon>
        <taxon>Sordariomycetidae</taxon>
        <taxon>Cephalothecales</taxon>
        <taxon>Cephalothecaceae</taxon>
        <taxon>Phialemonium</taxon>
    </lineage>
</organism>
<protein>
    <submittedName>
        <fullName evidence="1">Uncharacterized protein</fullName>
    </submittedName>
</protein>
<evidence type="ECO:0000313" key="2">
    <source>
        <dbReference type="Proteomes" id="UP001244011"/>
    </source>
</evidence>
<keyword evidence="2" id="KW-1185">Reference proteome</keyword>
<proteinExistence type="predicted"/>
<dbReference type="AlphaFoldDB" id="A0AAJ0BTD9"/>
<dbReference type="EMBL" id="MU839056">
    <property type="protein sequence ID" value="KAK1761691.1"/>
    <property type="molecule type" value="Genomic_DNA"/>
</dbReference>
<dbReference type="GeneID" id="85306901"/>
<dbReference type="RefSeq" id="XP_060277904.1">
    <property type="nucleotide sequence ID" value="XM_060423714.1"/>
</dbReference>
<dbReference type="Proteomes" id="UP001244011">
    <property type="component" value="Unassembled WGS sequence"/>
</dbReference>
<sequence>MPTIGADALNGTKEYIKGEHTFTVGDQTSVIATGMLIMIFPAGEVQACWHGKITGATGQPVSRGYRVRVYNADVEFK</sequence>
<evidence type="ECO:0000313" key="1">
    <source>
        <dbReference type="EMBL" id="KAK1761691.1"/>
    </source>
</evidence>
<accession>A0AAJ0BTD9</accession>